<dbReference type="GO" id="GO:0008135">
    <property type="term" value="F:translation factor activity, RNA binding"/>
    <property type="evidence" value="ECO:0007669"/>
    <property type="project" value="TreeGrafter"/>
</dbReference>
<evidence type="ECO:0000256" key="6">
    <source>
        <dbReference type="ARBA" id="ARBA00058170"/>
    </source>
</evidence>
<dbReference type="GO" id="GO:0051321">
    <property type="term" value="P:meiotic cell cycle"/>
    <property type="evidence" value="ECO:0007669"/>
    <property type="project" value="EnsemblMetazoa"/>
</dbReference>
<dbReference type="Pfam" id="PF16367">
    <property type="entry name" value="RRM_7"/>
    <property type="match status" value="1"/>
</dbReference>
<protein>
    <recommendedName>
        <fullName evidence="8">Cytoplasmic polyadenylation element-binding protein 1</fullName>
    </recommendedName>
</protein>
<keyword evidence="13" id="KW-1185">Reference proteome</keyword>
<feature type="region of interest" description="Disordered" evidence="10">
    <location>
        <begin position="1"/>
        <end position="33"/>
    </location>
</feature>
<feature type="compositionally biased region" description="Polar residues" evidence="10">
    <location>
        <begin position="551"/>
        <end position="576"/>
    </location>
</feature>
<dbReference type="InterPro" id="IPR034819">
    <property type="entry name" value="CPEB"/>
</dbReference>
<keyword evidence="3" id="KW-0221">Differentiation</keyword>
<dbReference type="InterPro" id="IPR035979">
    <property type="entry name" value="RBD_domain_sf"/>
</dbReference>
<feature type="compositionally biased region" description="Polar residues" evidence="10">
    <location>
        <begin position="11"/>
        <end position="22"/>
    </location>
</feature>
<feature type="region of interest" description="Disordered" evidence="10">
    <location>
        <begin position="535"/>
        <end position="576"/>
    </location>
</feature>
<dbReference type="InterPro" id="IPR032296">
    <property type="entry name" value="CEBP_ZZ"/>
</dbReference>
<keyword evidence="2" id="KW-0677">Repeat</keyword>
<evidence type="ECO:0000313" key="12">
    <source>
        <dbReference type="EMBL" id="EFP09141.1"/>
    </source>
</evidence>
<dbReference type="CDD" id="cd19757">
    <property type="entry name" value="Bbox1"/>
    <property type="match status" value="1"/>
</dbReference>
<evidence type="ECO:0000256" key="9">
    <source>
        <dbReference type="PROSITE-ProRule" id="PRU00176"/>
    </source>
</evidence>
<name>E3LSJ0_CAERE</name>
<evidence type="ECO:0000256" key="5">
    <source>
        <dbReference type="ARBA" id="ARBA00022884"/>
    </source>
</evidence>
<evidence type="ECO:0000256" key="10">
    <source>
        <dbReference type="SAM" id="MobiDB-lite"/>
    </source>
</evidence>
<feature type="domain" description="RRM" evidence="11">
    <location>
        <begin position="397"/>
        <end position="468"/>
    </location>
</feature>
<dbReference type="GO" id="GO:0043022">
    <property type="term" value="F:ribosome binding"/>
    <property type="evidence" value="ECO:0007669"/>
    <property type="project" value="TreeGrafter"/>
</dbReference>
<dbReference type="SMART" id="SM00360">
    <property type="entry name" value="RRM"/>
    <property type="match status" value="1"/>
</dbReference>
<organism evidence="13">
    <name type="scientific">Caenorhabditis remanei</name>
    <name type="common">Caenorhabditis vulgaris</name>
    <dbReference type="NCBI Taxonomy" id="31234"/>
    <lineage>
        <taxon>Eukaryota</taxon>
        <taxon>Metazoa</taxon>
        <taxon>Ecdysozoa</taxon>
        <taxon>Nematoda</taxon>
        <taxon>Chromadorea</taxon>
        <taxon>Rhabditida</taxon>
        <taxon>Rhabditina</taxon>
        <taxon>Rhabditomorpha</taxon>
        <taxon>Rhabditoidea</taxon>
        <taxon>Rhabditidae</taxon>
        <taxon>Peloderinae</taxon>
        <taxon>Caenorhabditis</taxon>
    </lineage>
</organism>
<dbReference type="FunFam" id="4.10.640.40:FF:000001">
    <property type="entry name" value="Cytoplasmic polyadenylation element-binding 2 isoform X2"/>
    <property type="match status" value="1"/>
</dbReference>
<dbReference type="AlphaFoldDB" id="E3LSJ0"/>
<dbReference type="Pfam" id="PF16366">
    <property type="entry name" value="CEBP_ZZ"/>
    <property type="match status" value="1"/>
</dbReference>
<keyword evidence="4" id="KW-0744">Spermatogenesis</keyword>
<dbReference type="PROSITE" id="PS50102">
    <property type="entry name" value="RRM"/>
    <property type="match status" value="1"/>
</dbReference>
<comment type="function">
    <text evidence="6">Cytoplasmic polyadenylation element binding protein that binds to and regulates the translation of specific mRNAs. Essential for progression through meiosis. Involved in spermatogenesis.</text>
</comment>
<dbReference type="InterPro" id="IPR012677">
    <property type="entry name" value="Nucleotide-bd_a/b_plait_sf"/>
</dbReference>
<evidence type="ECO:0000256" key="4">
    <source>
        <dbReference type="ARBA" id="ARBA00022871"/>
    </source>
</evidence>
<dbReference type="FunCoup" id="E3LSJ0">
    <property type="interactions" value="4"/>
</dbReference>
<dbReference type="OMA" id="WPRRPEH"/>
<dbReference type="HOGENOM" id="CLU_035644_0_0_1"/>
<proteinExistence type="predicted"/>
<dbReference type="PANTHER" id="PTHR12566:SF17">
    <property type="entry name" value="CYTOPLASMIC POLYADENYLATION ELEMENT-BINDING PROTEIN 1"/>
    <property type="match status" value="1"/>
</dbReference>
<dbReference type="GO" id="GO:0043005">
    <property type="term" value="C:neuron projection"/>
    <property type="evidence" value="ECO:0007669"/>
    <property type="project" value="TreeGrafter"/>
</dbReference>
<dbReference type="PANTHER" id="PTHR12566">
    <property type="entry name" value="CYTOPLASMIC POLYADENYLATION ELEMENT BINDING PROTEIN CPEB"/>
    <property type="match status" value="1"/>
</dbReference>
<gene>
    <name evidence="12" type="primary">Cre-cpb-1</name>
    <name evidence="12" type="ORF">CRE_25597</name>
</gene>
<dbReference type="InterPro" id="IPR000504">
    <property type="entry name" value="RRM_dom"/>
</dbReference>
<dbReference type="Proteomes" id="UP000008281">
    <property type="component" value="Unassembled WGS sequence"/>
</dbReference>
<reference evidence="12" key="1">
    <citation type="submission" date="2007-07" db="EMBL/GenBank/DDBJ databases">
        <title>PCAP assembly of the Caenorhabditis remanei genome.</title>
        <authorList>
            <consortium name="The Caenorhabditis remanei Sequencing Consortium"/>
            <person name="Wilson R.K."/>
        </authorList>
    </citation>
    <scope>NUCLEOTIDE SEQUENCE [LARGE SCALE GENOMIC DNA]</scope>
    <source>
        <strain evidence="12">PB4641</strain>
    </source>
</reference>
<evidence type="ECO:0000256" key="3">
    <source>
        <dbReference type="ARBA" id="ARBA00022782"/>
    </source>
</evidence>
<evidence type="ECO:0000313" key="13">
    <source>
        <dbReference type="Proteomes" id="UP000008281"/>
    </source>
</evidence>
<dbReference type="GO" id="GO:0005737">
    <property type="term" value="C:cytoplasm"/>
    <property type="evidence" value="ECO:0007669"/>
    <property type="project" value="EnsemblMetazoa"/>
</dbReference>
<dbReference type="GO" id="GO:0045202">
    <property type="term" value="C:synapse"/>
    <property type="evidence" value="ECO:0007669"/>
    <property type="project" value="TreeGrafter"/>
</dbReference>
<dbReference type="GO" id="GO:0007283">
    <property type="term" value="P:spermatogenesis"/>
    <property type="evidence" value="ECO:0007669"/>
    <property type="project" value="UniProtKB-KW"/>
</dbReference>
<keyword evidence="5 9" id="KW-0694">RNA-binding</keyword>
<evidence type="ECO:0000256" key="7">
    <source>
        <dbReference type="ARBA" id="ARBA00065903"/>
    </source>
</evidence>
<dbReference type="GO" id="GO:0000900">
    <property type="term" value="F:mRNA regulatory element binding translation repressor activity"/>
    <property type="evidence" value="ECO:0007669"/>
    <property type="project" value="TreeGrafter"/>
</dbReference>
<sequence>MQHQVKACGDSKSTTRSLQGNRRSGAASLKKPSGNGTFLATDVTNLDMNSSFLSKKLKRNGNPVIGMNIQSSNAFLGAQLAANNFNFAQQLNHAALYNNLEFQMAVASGDVPSLMSMPAHKPSLSVSSIDPSMDMSQFTEELNAIQNMSYSPMMPSSAALQSIFAANDSSAISPYMNLQKTSLLPTSTLRVSGARKNRIVEVKTLNDRMVIVSIDPQATASTRPNIIPLNRPLMSVAQNCIDMTKKRPLSAEALYSRKVFIGGLPIDVAEGRFIRKTFFKYLKKFSEEVWATFGAFGKVLVDWPRRPEHNNGRGGDNMYEVEMGRRNLRSVSGYVFLVFTNERSVQELVNACEFYENKYYLQLSSPTMSDKAVQVRPWRLSDIDYFCDDSCSVDHRRTVFIGGVPRPTRASDLASSLQDYYGKVSYVGIDIDPELKYPKGAARVTFANSQSFVRAISGRFVQVTHAETNKRVEIKPYVMEDQHCDECQGVLCKHNYAPYFCGDSSCLQYYCEACWDRMHYIVCDSRADHRPMVRTGDQTRILPRPPHHQSSHYSPRSHQMMNHDSMESSNQSRGNTSSIISRIVNRNSAASVMDRQTTKPFAATPAVIGY</sequence>
<evidence type="ECO:0000256" key="8">
    <source>
        <dbReference type="ARBA" id="ARBA00070028"/>
    </source>
</evidence>
<dbReference type="GO" id="GO:0005634">
    <property type="term" value="C:nucleus"/>
    <property type="evidence" value="ECO:0007669"/>
    <property type="project" value="TreeGrafter"/>
</dbReference>
<comment type="subunit">
    <text evidence="7">Interacts with fbf-1.</text>
</comment>
<evidence type="ECO:0000259" key="11">
    <source>
        <dbReference type="PROSITE" id="PS50102"/>
    </source>
</evidence>
<dbReference type="OrthoDB" id="10033548at2759"/>
<keyword evidence="1" id="KW-0217">Developmental protein</keyword>
<dbReference type="CDD" id="cd12726">
    <property type="entry name" value="RRM2_CPEB2_like"/>
    <property type="match status" value="1"/>
</dbReference>
<dbReference type="Gene3D" id="4.10.640.40">
    <property type="entry name" value="Cytoplasmic polyadenylation element-binding protein, ZZ domain"/>
    <property type="match status" value="1"/>
</dbReference>
<dbReference type="GO" id="GO:0030154">
    <property type="term" value="P:cell differentiation"/>
    <property type="evidence" value="ECO:0007669"/>
    <property type="project" value="UniProtKB-KW"/>
</dbReference>
<evidence type="ECO:0000256" key="1">
    <source>
        <dbReference type="ARBA" id="ARBA00022473"/>
    </source>
</evidence>
<dbReference type="Gene3D" id="3.30.70.330">
    <property type="match status" value="2"/>
</dbReference>
<dbReference type="EMBL" id="DS268414">
    <property type="protein sequence ID" value="EFP09141.1"/>
    <property type="molecule type" value="Genomic_DNA"/>
</dbReference>
<dbReference type="GO" id="GO:0003730">
    <property type="term" value="F:mRNA 3'-UTR binding"/>
    <property type="evidence" value="ECO:0007669"/>
    <property type="project" value="InterPro"/>
</dbReference>
<accession>E3LSJ0</accession>
<dbReference type="CDD" id="cd12724">
    <property type="entry name" value="RRM1_CPEB2_like"/>
    <property type="match status" value="1"/>
</dbReference>
<evidence type="ECO:0000256" key="2">
    <source>
        <dbReference type="ARBA" id="ARBA00022737"/>
    </source>
</evidence>
<dbReference type="InterPro" id="IPR038446">
    <property type="entry name" value="CEBP_ZZ_sf"/>
</dbReference>
<dbReference type="GO" id="GO:2000766">
    <property type="term" value="P:negative regulation of cytoplasmic translation"/>
    <property type="evidence" value="ECO:0007669"/>
    <property type="project" value="TreeGrafter"/>
</dbReference>
<dbReference type="STRING" id="31234.E3LSJ0"/>
<dbReference type="InParanoid" id="E3LSJ0"/>
<dbReference type="SUPFAM" id="SSF54928">
    <property type="entry name" value="RNA-binding domain, RBD"/>
    <property type="match status" value="1"/>
</dbReference>